<accession>B9J3Q0</accession>
<evidence type="ECO:0000313" key="2">
    <source>
        <dbReference type="Proteomes" id="UP000000441"/>
    </source>
</evidence>
<dbReference type="HOGENOM" id="CLU_2128409_0_0_9"/>
<dbReference type="KEGG" id="bcq:BCQ_0595"/>
<reference evidence="1 2" key="1">
    <citation type="journal article" date="2009" name="J. Bacteriol.">
        <title>Complete genome sequence of the extremophilic Bacillus cereus strain Q1 with industrial applications.</title>
        <authorList>
            <person name="Xiong Z."/>
            <person name="Jiang Y."/>
            <person name="Qi D."/>
            <person name="Lu H."/>
            <person name="Yang F."/>
            <person name="Yang J."/>
            <person name="Chen L."/>
            <person name="Sun L."/>
            <person name="Xu X."/>
            <person name="Xue Y."/>
            <person name="Zhu Y."/>
            <person name="Jin Q."/>
        </authorList>
    </citation>
    <scope>NUCLEOTIDE SEQUENCE [LARGE SCALE GENOMIC DNA]</scope>
    <source>
        <strain evidence="1 2">Q1</strain>
    </source>
</reference>
<organism evidence="1 2">
    <name type="scientific">Bacillus cereus (strain Q1)</name>
    <dbReference type="NCBI Taxonomy" id="361100"/>
    <lineage>
        <taxon>Bacteria</taxon>
        <taxon>Bacillati</taxon>
        <taxon>Bacillota</taxon>
        <taxon>Bacilli</taxon>
        <taxon>Bacillales</taxon>
        <taxon>Bacillaceae</taxon>
        <taxon>Bacillus</taxon>
        <taxon>Bacillus cereus group</taxon>
    </lineage>
</organism>
<protein>
    <submittedName>
        <fullName evidence="1">Uncharacterized protein</fullName>
    </submittedName>
</protein>
<evidence type="ECO:0000313" key="1">
    <source>
        <dbReference type="EMBL" id="ACM11049.1"/>
    </source>
</evidence>
<dbReference type="Proteomes" id="UP000000441">
    <property type="component" value="Chromosome"/>
</dbReference>
<sequence>MYTEIEKEISSYEVDSFKTLSIEEYQQLLNGKYEDFIAVKERPINVMVVVKHECSICGKVFYNRAANMLGGNEELQHHCFLNLTGLDSESDKVRQRRLAEIEKIKIKLRKEMSPTG</sequence>
<dbReference type="EMBL" id="CP000227">
    <property type="protein sequence ID" value="ACM11049.1"/>
    <property type="molecule type" value="Genomic_DNA"/>
</dbReference>
<dbReference type="AlphaFoldDB" id="B9J3Q0"/>
<name>B9J3Q0_BACCQ</name>
<proteinExistence type="predicted"/>
<gene>
    <name evidence="1" type="ordered locus">BCQ_0595</name>
</gene>